<dbReference type="PANTHER" id="PTHR27006:SF616">
    <property type="entry name" value="CYSTEINE-RICH RECEPTOR-LIKE PROTEIN KINASE 10"/>
    <property type="match status" value="1"/>
</dbReference>
<dbReference type="AlphaFoldDB" id="A0AAD8K1U6"/>
<dbReference type="Gene3D" id="3.30.200.20">
    <property type="entry name" value="Phosphorylase Kinase, domain 1"/>
    <property type="match status" value="1"/>
</dbReference>
<feature type="region of interest" description="Disordered" evidence="1">
    <location>
        <begin position="15"/>
        <end position="37"/>
    </location>
</feature>
<keyword evidence="4" id="KW-1185">Reference proteome</keyword>
<accession>A0AAD8K1U6</accession>
<proteinExistence type="predicted"/>
<dbReference type="Pfam" id="PF07714">
    <property type="entry name" value="PK_Tyr_Ser-Thr"/>
    <property type="match status" value="1"/>
</dbReference>
<dbReference type="PANTHER" id="PTHR27006">
    <property type="entry name" value="PROMASTIGOTE SURFACE ANTIGEN PROTEIN PSA"/>
    <property type="match status" value="1"/>
</dbReference>
<evidence type="ECO:0000313" key="4">
    <source>
        <dbReference type="Proteomes" id="UP001229421"/>
    </source>
</evidence>
<evidence type="ECO:0000313" key="3">
    <source>
        <dbReference type="EMBL" id="KAK1414179.1"/>
    </source>
</evidence>
<dbReference type="EMBL" id="JAUHHV010000008">
    <property type="protein sequence ID" value="KAK1414179.1"/>
    <property type="molecule type" value="Genomic_DNA"/>
</dbReference>
<feature type="domain" description="Protein kinase" evidence="2">
    <location>
        <begin position="82"/>
        <end position="425"/>
    </location>
</feature>
<dbReference type="PROSITE" id="PS50011">
    <property type="entry name" value="PROTEIN_KINASE_DOM"/>
    <property type="match status" value="1"/>
</dbReference>
<dbReference type="SUPFAM" id="SSF56112">
    <property type="entry name" value="Protein kinase-like (PK-like)"/>
    <property type="match status" value="1"/>
</dbReference>
<gene>
    <name evidence="3" type="ORF">QVD17_29920</name>
</gene>
<name>A0AAD8K1U6_TARER</name>
<comment type="caution">
    <text evidence="3">The sequence shown here is derived from an EMBL/GenBank/DDBJ whole genome shotgun (WGS) entry which is preliminary data.</text>
</comment>
<dbReference type="Proteomes" id="UP001229421">
    <property type="component" value="Unassembled WGS sequence"/>
</dbReference>
<evidence type="ECO:0000259" key="2">
    <source>
        <dbReference type="PROSITE" id="PS50011"/>
    </source>
</evidence>
<reference evidence="3" key="1">
    <citation type="journal article" date="2023" name="bioRxiv">
        <title>Improved chromosome-level genome assembly for marigold (Tagetes erecta).</title>
        <authorList>
            <person name="Jiang F."/>
            <person name="Yuan L."/>
            <person name="Wang S."/>
            <person name="Wang H."/>
            <person name="Xu D."/>
            <person name="Wang A."/>
            <person name="Fan W."/>
        </authorList>
    </citation>
    <scope>NUCLEOTIDE SEQUENCE</scope>
    <source>
        <strain evidence="3">WSJ</strain>
        <tissue evidence="3">Leaf</tissue>
    </source>
</reference>
<organism evidence="3 4">
    <name type="scientific">Tagetes erecta</name>
    <name type="common">African marigold</name>
    <dbReference type="NCBI Taxonomy" id="13708"/>
    <lineage>
        <taxon>Eukaryota</taxon>
        <taxon>Viridiplantae</taxon>
        <taxon>Streptophyta</taxon>
        <taxon>Embryophyta</taxon>
        <taxon>Tracheophyta</taxon>
        <taxon>Spermatophyta</taxon>
        <taxon>Magnoliopsida</taxon>
        <taxon>eudicotyledons</taxon>
        <taxon>Gunneridae</taxon>
        <taxon>Pentapetalae</taxon>
        <taxon>asterids</taxon>
        <taxon>campanulids</taxon>
        <taxon>Asterales</taxon>
        <taxon>Asteraceae</taxon>
        <taxon>Asteroideae</taxon>
        <taxon>Heliantheae alliance</taxon>
        <taxon>Tageteae</taxon>
        <taxon>Tagetes</taxon>
    </lineage>
</organism>
<dbReference type="InterPro" id="IPR001245">
    <property type="entry name" value="Ser-Thr/Tyr_kinase_cat_dom"/>
</dbReference>
<dbReference type="GO" id="GO:0004672">
    <property type="term" value="F:protein kinase activity"/>
    <property type="evidence" value="ECO:0007669"/>
    <property type="project" value="InterPro"/>
</dbReference>
<dbReference type="InterPro" id="IPR011009">
    <property type="entry name" value="Kinase-like_dom_sf"/>
</dbReference>
<dbReference type="Gene3D" id="1.10.510.10">
    <property type="entry name" value="Transferase(Phosphotransferase) domain 1"/>
    <property type="match status" value="1"/>
</dbReference>
<dbReference type="InterPro" id="IPR000719">
    <property type="entry name" value="Prot_kinase_dom"/>
</dbReference>
<dbReference type="GO" id="GO:0005524">
    <property type="term" value="F:ATP binding"/>
    <property type="evidence" value="ECO:0007669"/>
    <property type="project" value="InterPro"/>
</dbReference>
<evidence type="ECO:0000256" key="1">
    <source>
        <dbReference type="SAM" id="MobiDB-lite"/>
    </source>
</evidence>
<sequence length="485" mass="55576">METKKIDITYKETDDNRVNNETKEDDETMEHIPVESIGEDDDAFRRRDDEIERFRVASSSSQLPQLCRVFTFSEIQLATQKFNESLVIGRGGFGKITFTLALDRSIDEEHWGLAIWAQNFIKEGGQNQTLHKFHFGTLKIATESFSEANRVVELKPYDFLYKGKLQNGQGIIVSRIRFSSRYDSFMSEASILVKLHHENLAKLLGYCIEGTGLFLVYKFALHPTPNRLMFDPTWIHFPCDRRYKIILGVARALLYLHKPPEPLPMRIIHVDLAPQCILLDENLNPILLSHMDSRYFCKINDPSRYLFSRYLAPELMSSGDVSPKTDVFSFGLLVLETITGHRMAYRDGVLLYPDYKFDPDVTHTLKYVERSWLDGTLANIYPIIHLDSSSMTSVFEIGLLCVRADPADRPTMEDVVSMLLDSSALARPVAKLREMITKELSNSTSAPVDNHNCNTLGDGYDYDNVVDYYDYNPDAVEDLSELYPR</sequence>
<protein>
    <recommendedName>
        <fullName evidence="2">Protein kinase domain-containing protein</fullName>
    </recommendedName>
</protein>